<dbReference type="RefSeq" id="XP_049139071.1">
    <property type="nucleotide sequence ID" value="XM_049281928.1"/>
</dbReference>
<dbReference type="AlphaFoldDB" id="A0A9Q8SJ49"/>
<evidence type="ECO:0000313" key="4">
    <source>
        <dbReference type="Proteomes" id="UP000830671"/>
    </source>
</evidence>
<dbReference type="GeneID" id="73336938"/>
<protein>
    <submittedName>
        <fullName evidence="3">Uncharacterized protein</fullName>
    </submittedName>
</protein>
<feature type="chain" id="PRO_5040209242" evidence="2">
    <location>
        <begin position="25"/>
        <end position="590"/>
    </location>
</feature>
<sequence>MHFSILNSLTAAALLGFAAEQVTAGQVYHVQLHAGRAQTSYWFSGPDDQKCLLMRIPVSPPARQSIGKQIVDAHSMCCLVYADGIRTCFWHGIASNQITAANCANELSGAERSVTITYDHSLPAQGWGNSIACKVVFVVFNAMTTWTETLLARSYCGPPEGYVMWSTTGRYVLLLLAFTTSLIEEQPSSSTLVDCRRGVLAYTWQGLWRPEVAGSISAADNCFNYPWDRQGRVQCEAQDPFRALARVFSHPHPLTKKKWTCGATVSTPAPDEFDNLEAQFQLAMRRLWLQTYSAFTTNVTTAKMHVRPWLDSEAYSMDRPNLVEILDHYPPVKKKEVTSLFLLRSIYKAIFHDDVTYQAAVRQRGVMKQSRPKPQQIQRGSPLLAEECYGEIIDITVFYTMNNPAFELALGLGWFLTMGVIQATELVMGTQCSAIEHGTRTWVGSADRSEHRSAGLGTASFVSFDNGTSTAVPADHSEQIQPDSSPYIMLLLTILKICQKCTADNYMGTGYQFSVLTKESLDKSTCSLRHRPDKRVSSHNHPPSQHPSAHPTHRKLTDEDFAKVAGLSNAGVAPRDIRTYIRQTTSSNCN</sequence>
<dbReference type="KEGG" id="clup:CLUP02_02900"/>
<evidence type="ECO:0000313" key="3">
    <source>
        <dbReference type="EMBL" id="UQC77432.1"/>
    </source>
</evidence>
<evidence type="ECO:0000256" key="1">
    <source>
        <dbReference type="SAM" id="MobiDB-lite"/>
    </source>
</evidence>
<feature type="signal peptide" evidence="2">
    <location>
        <begin position="1"/>
        <end position="24"/>
    </location>
</feature>
<dbReference type="EMBL" id="CP019474">
    <property type="protein sequence ID" value="UQC77432.1"/>
    <property type="molecule type" value="Genomic_DNA"/>
</dbReference>
<feature type="compositionally biased region" description="Low complexity" evidence="1">
    <location>
        <begin position="539"/>
        <end position="550"/>
    </location>
</feature>
<name>A0A9Q8SJ49_9PEZI</name>
<reference evidence="3" key="1">
    <citation type="journal article" date="2021" name="Mol. Plant Microbe Interact.">
        <title>Complete Genome Sequence of the Plant-Pathogenic Fungus Colletotrichum lupini.</title>
        <authorList>
            <person name="Baroncelli R."/>
            <person name="Pensec F."/>
            <person name="Da Lio D."/>
            <person name="Boufleur T."/>
            <person name="Vicente I."/>
            <person name="Sarrocco S."/>
            <person name="Picot A."/>
            <person name="Baraldi E."/>
            <person name="Sukno S."/>
            <person name="Thon M."/>
            <person name="Le Floch G."/>
        </authorList>
    </citation>
    <scope>NUCLEOTIDE SEQUENCE</scope>
    <source>
        <strain evidence="3">IMI 504893</strain>
    </source>
</reference>
<evidence type="ECO:0000256" key="2">
    <source>
        <dbReference type="SAM" id="SignalP"/>
    </source>
</evidence>
<proteinExistence type="predicted"/>
<feature type="region of interest" description="Disordered" evidence="1">
    <location>
        <begin position="526"/>
        <end position="554"/>
    </location>
</feature>
<accession>A0A9Q8SJ49</accession>
<keyword evidence="4" id="KW-1185">Reference proteome</keyword>
<dbReference type="Proteomes" id="UP000830671">
    <property type="component" value="Chromosome 2"/>
</dbReference>
<organism evidence="3 4">
    <name type="scientific">Colletotrichum lupini</name>
    <dbReference type="NCBI Taxonomy" id="145971"/>
    <lineage>
        <taxon>Eukaryota</taxon>
        <taxon>Fungi</taxon>
        <taxon>Dikarya</taxon>
        <taxon>Ascomycota</taxon>
        <taxon>Pezizomycotina</taxon>
        <taxon>Sordariomycetes</taxon>
        <taxon>Hypocreomycetidae</taxon>
        <taxon>Glomerellales</taxon>
        <taxon>Glomerellaceae</taxon>
        <taxon>Colletotrichum</taxon>
        <taxon>Colletotrichum acutatum species complex</taxon>
    </lineage>
</organism>
<keyword evidence="2" id="KW-0732">Signal</keyword>
<gene>
    <name evidence="3" type="ORF">CLUP02_02900</name>
</gene>